<dbReference type="Pfam" id="PF01757">
    <property type="entry name" value="Acyl_transf_3"/>
    <property type="match status" value="1"/>
</dbReference>
<feature type="transmembrane region" description="Helical" evidence="1">
    <location>
        <begin position="79"/>
        <end position="98"/>
    </location>
</feature>
<sequence length="695" mass="74371">MAKGVPERRYRPELHGLRGLAIALVVLFHLFGGGRVSGGIDVFLAVSGFLFTGMLLREAAENDGLIDPVRYLGRLARRLLPPLALVVATVTAAGLALLPPGRHVALLREAAASLLYQENWELITNQLEYAAAGPATSPFQHIWSLSVQGQFYLLWPLLTMLTVAAARALRVQPRAAMVLVTAAVIAASSLLAVQMHGSDQARAYLHTGTRLWELGAGALLALVSPALLPRAVRPVAGWLGLGLIVSCGFVLDGGALFPGPWAWWPVLGFVLVMLAEHPARWGVTELLQTRALQWIGDVSYSLYLWHWPLLVLWLVGTGRDRISLPAAVALLLVSTVLAWLTNRLLERPVTSWLTPRPTLAVVAGVSVIAVGAGTAHALVAEREERRVAELAELGHLDPTRYPGGRVLGPAQPVQAPSDVDPLPSVELLAEDLPEHDPMPCRQRAKGSGTEEVLVCDDPEHPAGSPGASDLPVVVATGGSHGAQWAPALRSLAGEHGWRLLVVEKAGCQLTTNDGQYPPPRDPANVSATCVAWNDEIIDVLDGLDPDLVVTIGTTTRVSPESTPLGFLDQIAALRERDIPVVTLRDNPRRPEHMGDCLAAAGHPSDCDIARHEPGRLVLAETNPWGELAEPPEGVGHIDLSGYYCPDQVCPAVIGNIVTYRDDDHLSATYVRSLAPALDAELREQAPHLYAPAAAG</sequence>
<dbReference type="RefSeq" id="WP_170236207.1">
    <property type="nucleotide sequence ID" value="NZ_BAAAYT010000001.1"/>
</dbReference>
<dbReference type="PANTHER" id="PTHR23028">
    <property type="entry name" value="ACETYLTRANSFERASE"/>
    <property type="match status" value="1"/>
</dbReference>
<dbReference type="GO" id="GO:0009103">
    <property type="term" value="P:lipopolysaccharide biosynthetic process"/>
    <property type="evidence" value="ECO:0007669"/>
    <property type="project" value="TreeGrafter"/>
</dbReference>
<evidence type="ECO:0000259" key="2">
    <source>
        <dbReference type="Pfam" id="PF01757"/>
    </source>
</evidence>
<dbReference type="InterPro" id="IPR050879">
    <property type="entry name" value="Acyltransferase_3"/>
</dbReference>
<keyword evidence="1" id="KW-0812">Transmembrane</keyword>
<dbReference type="AlphaFoldDB" id="A0A560WDS0"/>
<organism evidence="4 5">
    <name type="scientific">Marihabitans asiaticum</name>
    <dbReference type="NCBI Taxonomy" id="415218"/>
    <lineage>
        <taxon>Bacteria</taxon>
        <taxon>Bacillati</taxon>
        <taxon>Actinomycetota</taxon>
        <taxon>Actinomycetes</taxon>
        <taxon>Micrococcales</taxon>
        <taxon>Intrasporangiaceae</taxon>
        <taxon>Marihabitans</taxon>
    </lineage>
</organism>
<evidence type="ECO:0000313" key="4">
    <source>
        <dbReference type="EMBL" id="TWD15605.1"/>
    </source>
</evidence>
<dbReference type="InterPro" id="IPR043968">
    <property type="entry name" value="SGNH"/>
</dbReference>
<dbReference type="Pfam" id="PF19040">
    <property type="entry name" value="SGNH"/>
    <property type="match status" value="1"/>
</dbReference>
<protein>
    <submittedName>
        <fullName evidence="4">Peptidoglycan/LPS O-acetylase OafA/YrhL</fullName>
    </submittedName>
</protein>
<dbReference type="Proteomes" id="UP000315628">
    <property type="component" value="Unassembled WGS sequence"/>
</dbReference>
<name>A0A560WDS0_9MICO</name>
<evidence type="ECO:0000256" key="1">
    <source>
        <dbReference type="SAM" id="Phobius"/>
    </source>
</evidence>
<evidence type="ECO:0000313" key="5">
    <source>
        <dbReference type="Proteomes" id="UP000315628"/>
    </source>
</evidence>
<feature type="transmembrane region" description="Helical" evidence="1">
    <location>
        <begin position="261"/>
        <end position="279"/>
    </location>
</feature>
<keyword evidence="1" id="KW-0472">Membrane</keyword>
<evidence type="ECO:0000259" key="3">
    <source>
        <dbReference type="Pfam" id="PF19040"/>
    </source>
</evidence>
<feature type="transmembrane region" description="Helical" evidence="1">
    <location>
        <begin position="300"/>
        <end position="316"/>
    </location>
</feature>
<feature type="transmembrane region" description="Helical" evidence="1">
    <location>
        <begin position="357"/>
        <end position="379"/>
    </location>
</feature>
<dbReference type="GO" id="GO:0016747">
    <property type="term" value="F:acyltransferase activity, transferring groups other than amino-acyl groups"/>
    <property type="evidence" value="ECO:0007669"/>
    <property type="project" value="InterPro"/>
</dbReference>
<feature type="transmembrane region" description="Helical" evidence="1">
    <location>
        <begin position="176"/>
        <end position="197"/>
    </location>
</feature>
<dbReference type="InterPro" id="IPR002656">
    <property type="entry name" value="Acyl_transf_3_dom"/>
</dbReference>
<accession>A0A560WDS0</accession>
<feature type="transmembrane region" description="Helical" evidence="1">
    <location>
        <begin position="151"/>
        <end position="169"/>
    </location>
</feature>
<proteinExistence type="predicted"/>
<keyword evidence="5" id="KW-1185">Reference proteome</keyword>
<feature type="transmembrane region" description="Helical" evidence="1">
    <location>
        <begin position="209"/>
        <end position="228"/>
    </location>
</feature>
<dbReference type="PANTHER" id="PTHR23028:SF53">
    <property type="entry name" value="ACYL_TRANSF_3 DOMAIN-CONTAINING PROTEIN"/>
    <property type="match status" value="1"/>
</dbReference>
<dbReference type="GO" id="GO:0016020">
    <property type="term" value="C:membrane"/>
    <property type="evidence" value="ECO:0007669"/>
    <property type="project" value="TreeGrafter"/>
</dbReference>
<gene>
    <name evidence="4" type="ORF">FB557_1124</name>
</gene>
<feature type="transmembrane region" description="Helical" evidence="1">
    <location>
        <begin position="235"/>
        <end position="255"/>
    </location>
</feature>
<comment type="caution">
    <text evidence="4">The sequence shown here is derived from an EMBL/GenBank/DDBJ whole genome shotgun (WGS) entry which is preliminary data.</text>
</comment>
<dbReference type="EMBL" id="VIUW01000002">
    <property type="protein sequence ID" value="TWD15605.1"/>
    <property type="molecule type" value="Genomic_DNA"/>
</dbReference>
<reference evidence="4 5" key="1">
    <citation type="submission" date="2019-06" db="EMBL/GenBank/DDBJ databases">
        <title>Sequencing the genomes of 1000 actinobacteria strains.</title>
        <authorList>
            <person name="Klenk H.-P."/>
        </authorList>
    </citation>
    <scope>NUCLEOTIDE SEQUENCE [LARGE SCALE GENOMIC DNA]</scope>
    <source>
        <strain evidence="4 5">DSM 18935</strain>
    </source>
</reference>
<feature type="domain" description="SGNH" evidence="3">
    <location>
        <begin position="461"/>
        <end position="678"/>
    </location>
</feature>
<feature type="domain" description="Acyltransferase 3" evidence="2">
    <location>
        <begin position="13"/>
        <end position="342"/>
    </location>
</feature>
<feature type="transmembrane region" description="Helical" evidence="1">
    <location>
        <begin position="322"/>
        <end position="345"/>
    </location>
</feature>
<keyword evidence="1" id="KW-1133">Transmembrane helix</keyword>